<keyword evidence="6" id="KW-1185">Reference proteome</keyword>
<evidence type="ECO:0000313" key="6">
    <source>
        <dbReference type="Proteomes" id="UP001141619"/>
    </source>
</evidence>
<sequence>MRSAWLTLDEEDASPTQFLSYLFAALQTADVNLPEYNPLAERSFQDAPFRSVMASIFKAIEAIDEPVVLIIDDYHRAEGKELNSLFEWLVRFSPPQLHIVVASRDHPQITRENLRVQGELLEFTNADLAFVADDVKRAFEANGGQEIDAAEIVRLTDRTEGWPLAIELALKWSLGEPEKARKISEFSGRTHDLARYLSEQLLSGLPADTQAFLLQTSILPRISGDLASHVTGRADGWLLLEKLEQQNIFLLRTDIEGKWFRYHPLVAEFLVDRLLRLRDHDVKRLHQLAAGWFGDNGYLGEALSHAAQSSDGEMIATLLEQAGGWRLILDGRMSFIQHYLPEPSSPHLADRPRIQLAQAFLLIKCGKIEEASAYLASIRPAFETTGLPINVRLEVQMVSDIISDYEDIPVTEADIDISVQLISALPAHDNILQAIAGESLASKYYYCGFLEKSFDAVSRASRSYEKIGSFYGMTFTLFHKSRVKFAQGKLKEAEKILDDLIDAVHSNFGAASDLAANLAAFRSEYLYEKNDIPAASALLSWALPHMEASDGWFDVYEAGYLTAARCAYRITGLDAALDILERARGTAKHRRLKRLKFAADLCEIELAIEIGDLERAQTLANSIELSNHITRLGQDSLLSRHQDYRMGIVAARLNIALGQSPDHLAGLENLAQSESWGRQLIEIRILRAIASFSAGEQKQAASYFDKAVSSALFEGSVRVLVKEGAALLPLIQYIESSESPLPTDRFRNAFVKEIHRLIKIENRLSQQVTSGILLPKGELETLRILDTGLTNKEIAIKLDVSPSTVKYRLKSLFVKLGVSSRREAVKLARDKGWLHTDILS</sequence>
<dbReference type="InterPro" id="IPR016032">
    <property type="entry name" value="Sig_transdc_resp-reg_C-effctor"/>
</dbReference>
<evidence type="ECO:0000313" key="5">
    <source>
        <dbReference type="EMBL" id="MDA5193827.1"/>
    </source>
</evidence>
<dbReference type="SUPFAM" id="SSF52540">
    <property type="entry name" value="P-loop containing nucleoside triphosphate hydrolases"/>
    <property type="match status" value="1"/>
</dbReference>
<dbReference type="PANTHER" id="PTHR44688">
    <property type="entry name" value="DNA-BINDING TRANSCRIPTIONAL ACTIVATOR DEVR_DOSR"/>
    <property type="match status" value="1"/>
</dbReference>
<evidence type="ECO:0000256" key="3">
    <source>
        <dbReference type="ARBA" id="ARBA00023163"/>
    </source>
</evidence>
<dbReference type="AlphaFoldDB" id="A0A9X3TY53"/>
<dbReference type="PRINTS" id="PR00038">
    <property type="entry name" value="HTHLUXR"/>
</dbReference>
<dbReference type="GO" id="GO:0003677">
    <property type="term" value="F:DNA binding"/>
    <property type="evidence" value="ECO:0007669"/>
    <property type="project" value="UniProtKB-KW"/>
</dbReference>
<dbReference type="GO" id="GO:0006355">
    <property type="term" value="P:regulation of DNA-templated transcription"/>
    <property type="evidence" value="ECO:0007669"/>
    <property type="project" value="InterPro"/>
</dbReference>
<dbReference type="PROSITE" id="PS50043">
    <property type="entry name" value="HTH_LUXR_2"/>
    <property type="match status" value="1"/>
</dbReference>
<feature type="domain" description="HTH luxR-type" evidence="4">
    <location>
        <begin position="767"/>
        <end position="832"/>
    </location>
</feature>
<proteinExistence type="predicted"/>
<organism evidence="5 6">
    <name type="scientific">Govanella unica</name>
    <dbReference type="NCBI Taxonomy" id="2975056"/>
    <lineage>
        <taxon>Bacteria</taxon>
        <taxon>Pseudomonadati</taxon>
        <taxon>Pseudomonadota</taxon>
        <taxon>Alphaproteobacteria</taxon>
        <taxon>Emcibacterales</taxon>
        <taxon>Govanellaceae</taxon>
        <taxon>Govanella</taxon>
    </lineage>
</organism>
<accession>A0A9X3TY53</accession>
<evidence type="ECO:0000256" key="1">
    <source>
        <dbReference type="ARBA" id="ARBA00023015"/>
    </source>
</evidence>
<dbReference type="CDD" id="cd06170">
    <property type="entry name" value="LuxR_C_like"/>
    <property type="match status" value="1"/>
</dbReference>
<keyword evidence="3" id="KW-0804">Transcription</keyword>
<keyword evidence="2" id="KW-0238">DNA-binding</keyword>
<name>A0A9X3TY53_9PROT</name>
<dbReference type="PANTHER" id="PTHR44688:SF16">
    <property type="entry name" value="DNA-BINDING TRANSCRIPTIONAL ACTIVATOR DEVR_DOSR"/>
    <property type="match status" value="1"/>
</dbReference>
<dbReference type="Gene3D" id="1.10.10.10">
    <property type="entry name" value="Winged helix-like DNA-binding domain superfamily/Winged helix DNA-binding domain"/>
    <property type="match status" value="1"/>
</dbReference>
<dbReference type="SMART" id="SM00421">
    <property type="entry name" value="HTH_LUXR"/>
    <property type="match status" value="1"/>
</dbReference>
<dbReference type="SUPFAM" id="SSF48452">
    <property type="entry name" value="TPR-like"/>
    <property type="match status" value="1"/>
</dbReference>
<reference evidence="5" key="1">
    <citation type="submission" date="2022-08" db="EMBL/GenBank/DDBJ databases">
        <authorList>
            <person name="Vandamme P."/>
            <person name="Hettiarachchi A."/>
            <person name="Peeters C."/>
            <person name="Cnockaert M."/>
            <person name="Carlier A."/>
        </authorList>
    </citation>
    <scope>NUCLEOTIDE SEQUENCE</scope>
    <source>
        <strain evidence="5">LMG 31809</strain>
    </source>
</reference>
<evidence type="ECO:0000256" key="2">
    <source>
        <dbReference type="ARBA" id="ARBA00023125"/>
    </source>
</evidence>
<dbReference type="InterPro" id="IPR036388">
    <property type="entry name" value="WH-like_DNA-bd_sf"/>
</dbReference>
<comment type="caution">
    <text evidence="5">The sequence shown here is derived from an EMBL/GenBank/DDBJ whole genome shotgun (WGS) entry which is preliminary data.</text>
</comment>
<dbReference type="Gene3D" id="1.25.40.10">
    <property type="entry name" value="Tetratricopeptide repeat domain"/>
    <property type="match status" value="1"/>
</dbReference>
<dbReference type="InterPro" id="IPR059106">
    <property type="entry name" value="WHD_MalT"/>
</dbReference>
<keyword evidence="1" id="KW-0805">Transcription regulation</keyword>
<dbReference type="InterPro" id="IPR011990">
    <property type="entry name" value="TPR-like_helical_dom_sf"/>
</dbReference>
<dbReference type="InterPro" id="IPR000792">
    <property type="entry name" value="Tscrpt_reg_LuxR_C"/>
</dbReference>
<dbReference type="SUPFAM" id="SSF46894">
    <property type="entry name" value="C-terminal effector domain of the bipartite response regulators"/>
    <property type="match status" value="1"/>
</dbReference>
<protein>
    <submittedName>
        <fullName evidence="5">LuxR C-terminal-related transcriptional regulator</fullName>
    </submittedName>
</protein>
<reference evidence="5" key="2">
    <citation type="journal article" date="2023" name="Syst. Appl. Microbiol.">
        <title>Govania unica gen. nov., sp. nov., a rare biosphere bacterium that represents a novel family in the class Alphaproteobacteria.</title>
        <authorList>
            <person name="Vandamme P."/>
            <person name="Peeters C."/>
            <person name="Hettiarachchi A."/>
            <person name="Cnockaert M."/>
            <person name="Carlier A."/>
        </authorList>
    </citation>
    <scope>NUCLEOTIDE SEQUENCE</scope>
    <source>
        <strain evidence="5">LMG 31809</strain>
    </source>
</reference>
<dbReference type="EMBL" id="JANWOI010000002">
    <property type="protein sequence ID" value="MDA5193827.1"/>
    <property type="molecule type" value="Genomic_DNA"/>
</dbReference>
<dbReference type="InterPro" id="IPR041617">
    <property type="entry name" value="TPR_MalT"/>
</dbReference>
<gene>
    <name evidence="5" type="ORF">NYP16_07660</name>
</gene>
<dbReference type="Pfam" id="PF17874">
    <property type="entry name" value="TPR_MalT"/>
    <property type="match status" value="1"/>
</dbReference>
<dbReference type="Pfam" id="PF25873">
    <property type="entry name" value="WHD_MalT"/>
    <property type="match status" value="1"/>
</dbReference>
<dbReference type="Proteomes" id="UP001141619">
    <property type="component" value="Unassembled WGS sequence"/>
</dbReference>
<evidence type="ECO:0000259" key="4">
    <source>
        <dbReference type="PROSITE" id="PS50043"/>
    </source>
</evidence>
<dbReference type="InterPro" id="IPR027417">
    <property type="entry name" value="P-loop_NTPase"/>
</dbReference>
<dbReference type="Pfam" id="PF00196">
    <property type="entry name" value="GerE"/>
    <property type="match status" value="1"/>
</dbReference>
<dbReference type="PROSITE" id="PS00622">
    <property type="entry name" value="HTH_LUXR_1"/>
    <property type="match status" value="1"/>
</dbReference>